<feature type="binding site" evidence="6">
    <location>
        <position position="224"/>
    </location>
    <ligand>
        <name>AMP</name>
        <dbReference type="ChEBI" id="CHEBI:456215"/>
    </ligand>
</feature>
<proteinExistence type="inferred from homology"/>
<keyword evidence="9" id="KW-1185">Reference proteome</keyword>
<dbReference type="PANTHER" id="PTHR12592">
    <property type="entry name" value="ATP-DEPENDENT (S)-NAD(P)H-HYDRATE DEHYDRATASE FAMILY MEMBER"/>
    <property type="match status" value="1"/>
</dbReference>
<dbReference type="PROSITE" id="PS51383">
    <property type="entry name" value="YJEF_C_3"/>
    <property type="match status" value="1"/>
</dbReference>
<dbReference type="GO" id="GO:0005524">
    <property type="term" value="F:ATP binding"/>
    <property type="evidence" value="ECO:0007669"/>
    <property type="project" value="UniProtKB-KW"/>
</dbReference>
<feature type="domain" description="YjeF C-terminal" evidence="7">
    <location>
        <begin position="2"/>
        <end position="284"/>
    </location>
</feature>
<keyword evidence="5 6" id="KW-0456">Lyase</keyword>
<dbReference type="InterPro" id="IPR029056">
    <property type="entry name" value="Ribokinase-like"/>
</dbReference>
<dbReference type="Pfam" id="PF01256">
    <property type="entry name" value="Carb_kinase"/>
    <property type="match status" value="1"/>
</dbReference>
<evidence type="ECO:0000313" key="9">
    <source>
        <dbReference type="Proteomes" id="UP000676194"/>
    </source>
</evidence>
<sequence length="289" mass="29805">MQPIKTLPLLSPRNPDAHKGSYGTVLVIAGSRGMTGAAILSGTAALRSGAGLVQVACPKSAQAIIAAGYPCYTTIPLEEDPEGRINESNPSGLVQRIDHASVVAIGPGLGRSNSLDILIRGLVFHRSKPMVVDADALNALVGCEPARLRGNVPLVLTPHPGEFSRLCGQSIETVQKLREDLAVDFAQATGGIVVLKGHRTIITDGTRLAINETGNPGMATGGTGDVLTGVISALIAQGLSAFEAAQLGAHVHGLAGDLAAKELGMVSLTALDVVEWLPKAFLGLANQRK</sequence>
<dbReference type="GO" id="GO:0046496">
    <property type="term" value="P:nicotinamide nucleotide metabolic process"/>
    <property type="evidence" value="ECO:0007669"/>
    <property type="project" value="UniProtKB-UniRule"/>
</dbReference>
<protein>
    <recommendedName>
        <fullName evidence="6">ADP-dependent (S)-NAD(P)H-hydrate dehydratase</fullName>
        <ecNumber evidence="6">4.2.1.136</ecNumber>
    </recommendedName>
    <alternativeName>
        <fullName evidence="6">ADP-dependent NAD(P)HX dehydratase</fullName>
    </alternativeName>
</protein>
<evidence type="ECO:0000313" key="8">
    <source>
        <dbReference type="EMBL" id="QVL31159.1"/>
    </source>
</evidence>
<feature type="binding site" evidence="6">
    <location>
        <position position="159"/>
    </location>
    <ligand>
        <name>(6S)-NADPHX</name>
        <dbReference type="ChEBI" id="CHEBI:64076"/>
    </ligand>
</feature>
<comment type="cofactor">
    <cofactor evidence="6">
        <name>Mg(2+)</name>
        <dbReference type="ChEBI" id="CHEBI:18420"/>
    </cofactor>
</comment>
<feature type="binding site" evidence="6">
    <location>
        <begin position="196"/>
        <end position="200"/>
    </location>
    <ligand>
        <name>AMP</name>
        <dbReference type="ChEBI" id="CHEBI:456215"/>
    </ligand>
</feature>
<dbReference type="EMBL" id="CP074694">
    <property type="protein sequence ID" value="QVL31159.1"/>
    <property type="molecule type" value="Genomic_DNA"/>
</dbReference>
<evidence type="ECO:0000256" key="2">
    <source>
        <dbReference type="ARBA" id="ARBA00022840"/>
    </source>
</evidence>
<dbReference type="GO" id="GO:0110051">
    <property type="term" value="P:metabolite repair"/>
    <property type="evidence" value="ECO:0007669"/>
    <property type="project" value="TreeGrafter"/>
</dbReference>
<organism evidence="8 9">
    <name type="scientific">Telmatocola sphagniphila</name>
    <dbReference type="NCBI Taxonomy" id="1123043"/>
    <lineage>
        <taxon>Bacteria</taxon>
        <taxon>Pseudomonadati</taxon>
        <taxon>Planctomycetota</taxon>
        <taxon>Planctomycetia</taxon>
        <taxon>Gemmatales</taxon>
        <taxon>Gemmataceae</taxon>
    </lineage>
</organism>
<comment type="subunit">
    <text evidence="6">Homotetramer.</text>
</comment>
<comment type="function">
    <text evidence="6">Catalyzes the dehydration of the S-form of NAD(P)HX at the expense of ADP, which is converted to AMP. Together with NAD(P)HX epimerase, which catalyzes the epimerization of the S- and R-forms, the enzyme allows the repair of both epimers of NAD(P)HX, a damaged form of NAD(P)H that is a result of enzymatic or heat-dependent hydration.</text>
</comment>
<dbReference type="SUPFAM" id="SSF53613">
    <property type="entry name" value="Ribokinase-like"/>
    <property type="match status" value="1"/>
</dbReference>
<keyword evidence="4 6" id="KW-0520">NAD</keyword>
<dbReference type="InterPro" id="IPR017953">
    <property type="entry name" value="Carbohydrate_kinase_pred_CS"/>
</dbReference>
<evidence type="ECO:0000256" key="3">
    <source>
        <dbReference type="ARBA" id="ARBA00022857"/>
    </source>
</evidence>
<dbReference type="KEGG" id="tsph:KIH39_20260"/>
<dbReference type="PROSITE" id="PS01050">
    <property type="entry name" value="YJEF_C_2"/>
    <property type="match status" value="1"/>
</dbReference>
<dbReference type="PANTHER" id="PTHR12592:SF0">
    <property type="entry name" value="ATP-DEPENDENT (S)-NAD(P)H-HYDRATE DEHYDRATASE"/>
    <property type="match status" value="1"/>
</dbReference>
<feature type="binding site" evidence="6">
    <location>
        <position position="108"/>
    </location>
    <ligand>
        <name>(6S)-NADPHX</name>
        <dbReference type="ChEBI" id="CHEBI:64076"/>
    </ligand>
</feature>
<dbReference type="EC" id="4.2.1.136" evidence="6"/>
<dbReference type="Gene3D" id="3.40.1190.20">
    <property type="match status" value="1"/>
</dbReference>
<keyword evidence="1 6" id="KW-0547">Nucleotide-binding</keyword>
<evidence type="ECO:0000256" key="5">
    <source>
        <dbReference type="ARBA" id="ARBA00023239"/>
    </source>
</evidence>
<evidence type="ECO:0000256" key="1">
    <source>
        <dbReference type="ARBA" id="ARBA00022741"/>
    </source>
</evidence>
<reference evidence="8" key="1">
    <citation type="submission" date="2021-05" db="EMBL/GenBank/DDBJ databases">
        <title>Complete genome sequence of the cellulolytic planctomycete Telmatocola sphagniphila SP2T and characterization of the first cellulase from planctomycetes.</title>
        <authorList>
            <person name="Rakitin A.L."/>
            <person name="Beletsky A.V."/>
            <person name="Naumoff D.G."/>
            <person name="Kulichevskaya I.S."/>
            <person name="Mardanov A.V."/>
            <person name="Ravin N.V."/>
            <person name="Dedysh S.N."/>
        </authorList>
    </citation>
    <scope>NUCLEOTIDE SEQUENCE</scope>
    <source>
        <strain evidence="8">SP2T</strain>
    </source>
</reference>
<accession>A0A8E6ESR0</accession>
<name>A0A8E6ESR0_9BACT</name>
<dbReference type="AlphaFoldDB" id="A0A8E6ESR0"/>
<dbReference type="Proteomes" id="UP000676194">
    <property type="component" value="Chromosome"/>
</dbReference>
<dbReference type="NCBIfam" id="TIGR00196">
    <property type="entry name" value="yjeF_cterm"/>
    <property type="match status" value="1"/>
</dbReference>
<evidence type="ECO:0000256" key="6">
    <source>
        <dbReference type="HAMAP-Rule" id="MF_01965"/>
    </source>
</evidence>
<feature type="binding site" evidence="6">
    <location>
        <position position="225"/>
    </location>
    <ligand>
        <name>(6S)-NADPHX</name>
        <dbReference type="ChEBI" id="CHEBI:64076"/>
    </ligand>
</feature>
<evidence type="ECO:0000256" key="4">
    <source>
        <dbReference type="ARBA" id="ARBA00023027"/>
    </source>
</evidence>
<comment type="similarity">
    <text evidence="6">Belongs to the NnrD/CARKD family.</text>
</comment>
<dbReference type="GO" id="GO:0052856">
    <property type="term" value="F:NAD(P)HX epimerase activity"/>
    <property type="evidence" value="ECO:0007669"/>
    <property type="project" value="TreeGrafter"/>
</dbReference>
<evidence type="ECO:0000259" key="7">
    <source>
        <dbReference type="PROSITE" id="PS51383"/>
    </source>
</evidence>
<dbReference type="InterPro" id="IPR000631">
    <property type="entry name" value="CARKD"/>
</dbReference>
<feature type="binding site" evidence="6">
    <location>
        <position position="37"/>
    </location>
    <ligand>
        <name>(6S)-NADPHX</name>
        <dbReference type="ChEBI" id="CHEBI:64076"/>
    </ligand>
</feature>
<dbReference type="RefSeq" id="WP_213495040.1">
    <property type="nucleotide sequence ID" value="NZ_CP074694.1"/>
</dbReference>
<comment type="catalytic activity">
    <reaction evidence="6">
        <text>(6S)-NADHX + ADP = AMP + phosphate + NADH + H(+)</text>
        <dbReference type="Rhea" id="RHEA:32223"/>
        <dbReference type="ChEBI" id="CHEBI:15378"/>
        <dbReference type="ChEBI" id="CHEBI:43474"/>
        <dbReference type="ChEBI" id="CHEBI:57945"/>
        <dbReference type="ChEBI" id="CHEBI:64074"/>
        <dbReference type="ChEBI" id="CHEBI:456215"/>
        <dbReference type="ChEBI" id="CHEBI:456216"/>
        <dbReference type="EC" id="4.2.1.136"/>
    </reaction>
</comment>
<comment type="catalytic activity">
    <reaction evidence="6">
        <text>(6S)-NADPHX + ADP = AMP + phosphate + NADPH + H(+)</text>
        <dbReference type="Rhea" id="RHEA:32235"/>
        <dbReference type="ChEBI" id="CHEBI:15378"/>
        <dbReference type="ChEBI" id="CHEBI:43474"/>
        <dbReference type="ChEBI" id="CHEBI:57783"/>
        <dbReference type="ChEBI" id="CHEBI:64076"/>
        <dbReference type="ChEBI" id="CHEBI:456215"/>
        <dbReference type="ChEBI" id="CHEBI:456216"/>
        <dbReference type="EC" id="4.2.1.136"/>
    </reaction>
</comment>
<keyword evidence="2 6" id="KW-0067">ATP-binding</keyword>
<dbReference type="GO" id="GO:0052855">
    <property type="term" value="F:ADP-dependent NAD(P)H-hydrate dehydratase activity"/>
    <property type="evidence" value="ECO:0007669"/>
    <property type="project" value="UniProtKB-UniRule"/>
</dbReference>
<dbReference type="HAMAP" id="MF_01965">
    <property type="entry name" value="NADHX_dehydratase"/>
    <property type="match status" value="1"/>
</dbReference>
<gene>
    <name evidence="6" type="primary">nnrD</name>
    <name evidence="8" type="ORF">KIH39_20260</name>
</gene>
<dbReference type="CDD" id="cd01171">
    <property type="entry name" value="YXKO-related"/>
    <property type="match status" value="1"/>
</dbReference>
<keyword evidence="3 6" id="KW-0521">NADP</keyword>